<evidence type="ECO:0000256" key="4">
    <source>
        <dbReference type="ARBA" id="ARBA00022692"/>
    </source>
</evidence>
<keyword evidence="6" id="KW-0067">ATP-binding</keyword>
<feature type="transmembrane region" description="Helical" evidence="10">
    <location>
        <begin position="316"/>
        <end position="341"/>
    </location>
</feature>
<feature type="region of interest" description="Disordered" evidence="9">
    <location>
        <begin position="1673"/>
        <end position="1711"/>
    </location>
</feature>
<evidence type="ECO:0000256" key="5">
    <source>
        <dbReference type="ARBA" id="ARBA00022741"/>
    </source>
</evidence>
<feature type="transmembrane region" description="Helical" evidence="10">
    <location>
        <begin position="1166"/>
        <end position="1186"/>
    </location>
</feature>
<evidence type="ECO:0000256" key="1">
    <source>
        <dbReference type="ARBA" id="ARBA00004141"/>
    </source>
</evidence>
<dbReference type="PANTHER" id="PTHR19229:SF209">
    <property type="entry name" value="ATP-BINDING CASSETTE SUB-FAMILY A MEMBER 5 ISOFORM X1"/>
    <property type="match status" value="1"/>
</dbReference>
<dbReference type="GO" id="GO:0016887">
    <property type="term" value="F:ATP hydrolysis activity"/>
    <property type="evidence" value="ECO:0007669"/>
    <property type="project" value="InterPro"/>
</dbReference>
<reference evidence="12" key="1">
    <citation type="submission" date="2022-01" db="EMBL/GenBank/DDBJ databases">
        <authorList>
            <person name="Braso-Vives M."/>
        </authorList>
    </citation>
    <scope>NUCLEOTIDE SEQUENCE</scope>
</reference>
<feature type="domain" description="ABC transporter" evidence="11">
    <location>
        <begin position="1338"/>
        <end position="1585"/>
    </location>
</feature>
<keyword evidence="5" id="KW-0547">Nucleotide-binding</keyword>
<dbReference type="OrthoDB" id="8061355at2759"/>
<feature type="compositionally biased region" description="Polar residues" evidence="9">
    <location>
        <begin position="1693"/>
        <end position="1703"/>
    </location>
</feature>
<dbReference type="GO" id="GO:0005319">
    <property type="term" value="F:lipid transporter activity"/>
    <property type="evidence" value="ECO:0007669"/>
    <property type="project" value="TreeGrafter"/>
</dbReference>
<dbReference type="InterPro" id="IPR003439">
    <property type="entry name" value="ABC_transporter-like_ATP-bd"/>
</dbReference>
<feature type="transmembrane region" description="Helical" evidence="10">
    <location>
        <begin position="1095"/>
        <end position="1122"/>
    </location>
</feature>
<dbReference type="PROSITE" id="PS50893">
    <property type="entry name" value="ABC_TRANSPORTER_2"/>
    <property type="match status" value="2"/>
</dbReference>
<feature type="transmembrane region" description="Helical" evidence="10">
    <location>
        <begin position="1240"/>
        <end position="1264"/>
    </location>
</feature>
<dbReference type="Gene3D" id="3.40.50.300">
    <property type="entry name" value="P-loop containing nucleotide triphosphate hydrolases"/>
    <property type="match status" value="2"/>
</dbReference>
<feature type="transmembrane region" description="Helical" evidence="10">
    <location>
        <begin position="1053"/>
        <end position="1075"/>
    </location>
</feature>
<dbReference type="FunFam" id="3.40.50.300:FF:000335">
    <property type="entry name" value="ATP binding cassette subfamily A member 5"/>
    <property type="match status" value="1"/>
</dbReference>
<evidence type="ECO:0000256" key="8">
    <source>
        <dbReference type="ARBA" id="ARBA00023136"/>
    </source>
</evidence>
<evidence type="ECO:0000313" key="12">
    <source>
        <dbReference type="EMBL" id="CAH1274358.1"/>
    </source>
</evidence>
<dbReference type="PANTHER" id="PTHR19229">
    <property type="entry name" value="ATP-BINDING CASSETTE TRANSPORTER SUBFAMILY A ABCA"/>
    <property type="match status" value="1"/>
</dbReference>
<dbReference type="InterPro" id="IPR056264">
    <property type="entry name" value="R2_ABCA1-4-like"/>
</dbReference>
<dbReference type="GO" id="GO:0016020">
    <property type="term" value="C:membrane"/>
    <property type="evidence" value="ECO:0007669"/>
    <property type="project" value="UniProtKB-SubCell"/>
</dbReference>
<dbReference type="InterPro" id="IPR013525">
    <property type="entry name" value="ABC2_TM"/>
</dbReference>
<dbReference type="InterPro" id="IPR027417">
    <property type="entry name" value="P-loop_NTPase"/>
</dbReference>
<feature type="transmembrane region" description="Helical" evidence="10">
    <location>
        <begin position="884"/>
        <end position="905"/>
    </location>
</feature>
<dbReference type="Pfam" id="PF23321">
    <property type="entry name" value="R1_ABCA1"/>
    <property type="match status" value="1"/>
</dbReference>
<feature type="transmembrane region" description="Helical" evidence="10">
    <location>
        <begin position="281"/>
        <end position="304"/>
    </location>
</feature>
<protein>
    <submittedName>
        <fullName evidence="12">ABCA5 protein</fullName>
    </submittedName>
</protein>
<organism evidence="12 13">
    <name type="scientific">Branchiostoma lanceolatum</name>
    <name type="common">Common lancelet</name>
    <name type="synonym">Amphioxus lanceolatum</name>
    <dbReference type="NCBI Taxonomy" id="7740"/>
    <lineage>
        <taxon>Eukaryota</taxon>
        <taxon>Metazoa</taxon>
        <taxon>Chordata</taxon>
        <taxon>Cephalochordata</taxon>
        <taxon>Leptocardii</taxon>
        <taxon>Amphioxiformes</taxon>
        <taxon>Branchiostomatidae</taxon>
        <taxon>Branchiostoma</taxon>
    </lineage>
</organism>
<dbReference type="CDD" id="cd03263">
    <property type="entry name" value="ABC_subfamily_A"/>
    <property type="match status" value="2"/>
</dbReference>
<dbReference type="GO" id="GO:0140359">
    <property type="term" value="F:ABC-type transporter activity"/>
    <property type="evidence" value="ECO:0007669"/>
    <property type="project" value="InterPro"/>
</dbReference>
<proteinExistence type="inferred from homology"/>
<evidence type="ECO:0000256" key="3">
    <source>
        <dbReference type="ARBA" id="ARBA00022448"/>
    </source>
</evidence>
<sequence length="1711" mass="187612">MGNFSQQLKSLLRRNFLLKLRDKQATFHELFWPLYFVGILVMINALTYGSTPLVQPAIPSGGGRFNSTPLYSPLAGTMFGQTKGLAAAPNTSEVAAIMDQVVVYLNNVSVPFTYTLFPTQQAMEDAHRANPTNYTAGVSFTLHPGNSSVEYTIHTPHPAAVRSTRDIYAGQGECRQGAPLSQFGCTVNNYLYNGFAALQVAIDTALIKLQTNLTSTSLPNYLVEMMPKPESSGFSIISTISSIYFVLSYIPFVTTLTVYLVSEKEKKIKESMKMMGLNSMAFWTSWLVVYMTIIILESLVCIGISYAAGLFSKSNFFFYFITFLLYGLSLVNIAFIMTTFFDKARTAGAVAALATLCISALVLPISLLPADFPQAAQWALCLLSPVAFATSINQAAVLERSIGAQFSNVASEPANFPLLYPIIMLIIDDVLYLLLALYLDKVIPGAYGKNLPWYFCLSPSYWRGREETEGAAPTPIGNDNNLDNENVEKVPADLANKVAIRIQKIRKVFRQKRKDDVVALDDFSLDIYENQITALLGHNGAGKTTLINAITGLLSPTSGSATIFGRDITVDNDIADLRTMTGVCPQQDILFPKLSVRDHLKLFAGIKGIPEDQVDSQMEVIMEEVDLKDQENTYSEKLSGGQKRKLCVGIAMIGDPKVIFLDEPTSGMDPFSRRSIWALLKRKRHGKVIVLTTHFMDEADILADRKAIISKGKLRCAGSSLFLKNRYGVGYHLGLVTSLNCDSTQVTAKIEEHVPEAELIRSHAMELSYTLPLERVENFADLFSTLDNNSGTLGIQNYGISMTTLEEVFLKLREDEEAEEGGKSSNGAVKTSDLEVRMDATEVDMAPARQFTPSDYQLITGKELTKRRMKALLKLKYTNSARSGGLLFVRFIMPVIFMLAGILAMRAIQSGQTTGVNPLLELTPDLYLSPQQTLLYQNSTGSSLQELVAQFGILNVSSELGNLSVLPERVTAKMLAVDVQGLDVSAQSVSGAFTALYNDSAIHSIPVLLNVLNNALYGLALQSSGESPSGRMIRLFTGPWPQLTNTVSAGANGGLLVLVGFALLGIPSSFASEVVRIREVKGRAQLRVSGVTSRVYWGTLFMYDWVMYMIPVTLMFILLAALQLQSLSSPGAMVSLLFVVLLYVPVTILVSYCGSFLFEKSETLDAAFPSMLNMAGILPYFCIWPVDAFAQATTAATALHYVFVIIDPMYTIMGALYWIEKVNRVAFYTSGGRQAAFGDYFAWSANISICYVVLPLQIIGWFILLQYLEIKSTGGDPSDLFRFGTSSKLKAPDDGHSNPSFSKIPSDDNANDSDVLEEQRKVDMFLDNPAANAEPPAVVVQDLRKTFIKDTAACDCRRRKTAEKEKVAVKQVSLAVQQGEVFGLLGPNGAGKTTTMDVITSELAPTKGRIVVGGHDVQSSLSSAFQAMGYCPQIDPLFPLTTLREHLELYGTIQGLNDEDLQSVVNYFIEALEIEEHQDKKSPKLSGGTKRKVSFLISLLGNPKIVLMDEPSTGMDPGAKRFLWNTISSAFNDSSRGAILTTHSMEEADALCSRVGIMINGQLRCLGSTQHLKTKYGSGYMLDVKVKEDGNANDLEEKLDQLDTFVHEMFPSAAEAELIGNRVTYNIPKENVNSLAAVFTALEEGKTNAGIEEYTFSQSTLEQVFLRFARLQDDSGGGAESDIKKKSIKRQRSLNSPSPSSPTRGPVRIEV</sequence>
<keyword evidence="7 10" id="KW-1133">Transmembrane helix</keyword>
<dbReference type="Pfam" id="PF00005">
    <property type="entry name" value="ABC_tran"/>
    <property type="match status" value="2"/>
</dbReference>
<dbReference type="InterPro" id="IPR003593">
    <property type="entry name" value="AAA+_ATPase"/>
</dbReference>
<dbReference type="InterPro" id="IPR017871">
    <property type="entry name" value="ABC_transporter-like_CS"/>
</dbReference>
<gene>
    <name evidence="12" type="primary">ABCA5</name>
    <name evidence="12" type="ORF">BLAG_LOCUS25406</name>
</gene>
<keyword evidence="4 10" id="KW-0812">Transmembrane</keyword>
<dbReference type="PROSITE" id="PS00211">
    <property type="entry name" value="ABC_TRANSPORTER_1"/>
    <property type="match status" value="1"/>
</dbReference>
<dbReference type="FunFam" id="3.40.50.300:FF:000933">
    <property type="entry name" value="ABC transporter A family member 7"/>
    <property type="match status" value="1"/>
</dbReference>
<feature type="transmembrane region" description="Helical" evidence="10">
    <location>
        <begin position="347"/>
        <end position="368"/>
    </location>
</feature>
<dbReference type="InterPro" id="IPR026082">
    <property type="entry name" value="ABCA"/>
</dbReference>
<dbReference type="SMART" id="SM00382">
    <property type="entry name" value="AAA"/>
    <property type="match status" value="2"/>
</dbReference>
<feature type="transmembrane region" description="Helical" evidence="10">
    <location>
        <begin position="1198"/>
        <end position="1219"/>
    </location>
</feature>
<dbReference type="GO" id="GO:0005524">
    <property type="term" value="F:ATP binding"/>
    <property type="evidence" value="ECO:0007669"/>
    <property type="project" value="UniProtKB-KW"/>
</dbReference>
<feature type="transmembrane region" description="Helical" evidence="10">
    <location>
        <begin position="234"/>
        <end position="261"/>
    </location>
</feature>
<keyword evidence="8 10" id="KW-0472">Membrane</keyword>
<comment type="similarity">
    <text evidence="2">Belongs to the ABC transporter superfamily. ABCA family.</text>
</comment>
<keyword evidence="13" id="KW-1185">Reference proteome</keyword>
<keyword evidence="3" id="KW-0813">Transport</keyword>
<name>A0A8K0AJA1_BRALA</name>
<evidence type="ECO:0000256" key="9">
    <source>
        <dbReference type="SAM" id="MobiDB-lite"/>
    </source>
</evidence>
<evidence type="ECO:0000256" key="6">
    <source>
        <dbReference type="ARBA" id="ARBA00022840"/>
    </source>
</evidence>
<dbReference type="SUPFAM" id="SSF52540">
    <property type="entry name" value="P-loop containing nucleoside triphosphate hydrolases"/>
    <property type="match status" value="2"/>
</dbReference>
<feature type="domain" description="ABC transporter" evidence="11">
    <location>
        <begin position="500"/>
        <end position="736"/>
    </location>
</feature>
<feature type="region of interest" description="Disordered" evidence="9">
    <location>
        <begin position="1290"/>
        <end position="1313"/>
    </location>
</feature>
<accession>A0A8K0AJA1</accession>
<evidence type="ECO:0000313" key="13">
    <source>
        <dbReference type="Proteomes" id="UP000838412"/>
    </source>
</evidence>
<comment type="subcellular location">
    <subcellularLocation>
        <location evidence="1">Membrane</location>
        <topology evidence="1">Multi-pass membrane protein</topology>
    </subcellularLocation>
</comment>
<feature type="transmembrane region" description="Helical" evidence="10">
    <location>
        <begin position="30"/>
        <end position="49"/>
    </location>
</feature>
<evidence type="ECO:0000256" key="10">
    <source>
        <dbReference type="SAM" id="Phobius"/>
    </source>
</evidence>
<feature type="transmembrane region" description="Helical" evidence="10">
    <location>
        <begin position="418"/>
        <end position="439"/>
    </location>
</feature>
<evidence type="ECO:0000259" key="11">
    <source>
        <dbReference type="PROSITE" id="PS50893"/>
    </source>
</evidence>
<evidence type="ECO:0000256" key="2">
    <source>
        <dbReference type="ARBA" id="ARBA00008869"/>
    </source>
</evidence>
<evidence type="ECO:0000256" key="7">
    <source>
        <dbReference type="ARBA" id="ARBA00022989"/>
    </source>
</evidence>
<dbReference type="EMBL" id="OV696694">
    <property type="protein sequence ID" value="CAH1274358.1"/>
    <property type="molecule type" value="Genomic_DNA"/>
</dbReference>
<dbReference type="Proteomes" id="UP000838412">
    <property type="component" value="Chromosome 9"/>
</dbReference>
<dbReference type="Pfam" id="PF12698">
    <property type="entry name" value="ABC2_membrane_3"/>
    <property type="match status" value="2"/>
</dbReference>
<feature type="transmembrane region" description="Helical" evidence="10">
    <location>
        <begin position="1134"/>
        <end position="1154"/>
    </location>
</feature>